<evidence type="ECO:0000256" key="9">
    <source>
        <dbReference type="SAM" id="Coils"/>
    </source>
</evidence>
<gene>
    <name evidence="11" type="ORF">COU06_00190</name>
</gene>
<evidence type="ECO:0000256" key="1">
    <source>
        <dbReference type="ARBA" id="ARBA00000185"/>
    </source>
</evidence>
<dbReference type="SUPFAM" id="SSF101904">
    <property type="entry name" value="GyrA/ParC C-terminal domain-like"/>
    <property type="match status" value="1"/>
</dbReference>
<dbReference type="FunFam" id="3.30.1360.40:FF:000002">
    <property type="entry name" value="DNA gyrase subunit A"/>
    <property type="match status" value="1"/>
</dbReference>
<comment type="subunit">
    <text evidence="7">Heterotetramer composed of ParC and ParE.</text>
</comment>
<dbReference type="InterPro" id="IPR013757">
    <property type="entry name" value="Topo_IIA_A_a_sf"/>
</dbReference>
<dbReference type="GO" id="GO:0005524">
    <property type="term" value="F:ATP binding"/>
    <property type="evidence" value="ECO:0007669"/>
    <property type="project" value="InterPro"/>
</dbReference>
<evidence type="ECO:0000256" key="7">
    <source>
        <dbReference type="ARBA" id="ARBA00063644"/>
    </source>
</evidence>
<dbReference type="InterPro" id="IPR050220">
    <property type="entry name" value="Type_II_DNA_Topoisomerases"/>
</dbReference>
<evidence type="ECO:0000256" key="3">
    <source>
        <dbReference type="ARBA" id="ARBA00012895"/>
    </source>
</evidence>
<dbReference type="InterPro" id="IPR013758">
    <property type="entry name" value="Topo_IIA_A/C_ab"/>
</dbReference>
<feature type="coiled-coil region" evidence="9">
    <location>
        <begin position="358"/>
        <end position="385"/>
    </location>
</feature>
<keyword evidence="4 8" id="KW-0799">Topoisomerase</keyword>
<keyword evidence="5 8" id="KW-0238">DNA-binding</keyword>
<dbReference type="Gene3D" id="3.90.199.10">
    <property type="entry name" value="Topoisomerase II, domain 5"/>
    <property type="match status" value="1"/>
</dbReference>
<dbReference type="SUPFAM" id="SSF56719">
    <property type="entry name" value="Type II DNA topoisomerase"/>
    <property type="match status" value="1"/>
</dbReference>
<dbReference type="GO" id="GO:0005737">
    <property type="term" value="C:cytoplasm"/>
    <property type="evidence" value="ECO:0007669"/>
    <property type="project" value="TreeGrafter"/>
</dbReference>
<evidence type="ECO:0000313" key="12">
    <source>
        <dbReference type="Proteomes" id="UP000229112"/>
    </source>
</evidence>
<comment type="caution">
    <text evidence="11">The sequence shown here is derived from an EMBL/GenBank/DDBJ whole genome shotgun (WGS) entry which is preliminary data.</text>
</comment>
<dbReference type="FunFam" id="2.120.10.90:FF:000005">
    <property type="entry name" value="DNA topoisomerase 4 subunit A"/>
    <property type="match status" value="1"/>
</dbReference>
<evidence type="ECO:0000256" key="6">
    <source>
        <dbReference type="ARBA" id="ARBA00023235"/>
    </source>
</evidence>
<feature type="coiled-coil region" evidence="9">
    <location>
        <begin position="439"/>
        <end position="480"/>
    </location>
</feature>
<dbReference type="NCBIfam" id="TIGR01063">
    <property type="entry name" value="gyrA"/>
    <property type="match status" value="1"/>
</dbReference>
<organism evidence="11 12">
    <name type="scientific">Candidatus Harrisonbacteria bacterium CG10_big_fil_rev_8_21_14_0_10_38_8</name>
    <dbReference type="NCBI Taxonomy" id="1974582"/>
    <lineage>
        <taxon>Bacteria</taxon>
        <taxon>Candidatus Harrisoniibacteriota</taxon>
    </lineage>
</organism>
<dbReference type="Pfam" id="PF00521">
    <property type="entry name" value="DNA_topoisoIV"/>
    <property type="match status" value="1"/>
</dbReference>
<dbReference type="EC" id="5.6.2.2" evidence="3"/>
<protein>
    <recommendedName>
        <fullName evidence="3">DNA topoisomerase (ATP-hydrolyzing)</fullName>
        <ecNumber evidence="3">5.6.2.2</ecNumber>
    </recommendedName>
</protein>
<dbReference type="GO" id="GO:0003918">
    <property type="term" value="F:DNA topoisomerase type II (double strand cut, ATP-hydrolyzing) activity"/>
    <property type="evidence" value="ECO:0007669"/>
    <property type="project" value="UniProtKB-EC"/>
</dbReference>
<evidence type="ECO:0000259" key="10">
    <source>
        <dbReference type="PROSITE" id="PS52040"/>
    </source>
</evidence>
<dbReference type="GO" id="GO:0009330">
    <property type="term" value="C:DNA topoisomerase type II (double strand cut, ATP-hydrolyzing) complex"/>
    <property type="evidence" value="ECO:0007669"/>
    <property type="project" value="TreeGrafter"/>
</dbReference>
<evidence type="ECO:0000313" key="11">
    <source>
        <dbReference type="EMBL" id="PIT93377.1"/>
    </source>
</evidence>
<comment type="catalytic activity">
    <reaction evidence="1 8">
        <text>ATP-dependent breakage, passage and rejoining of double-stranded DNA.</text>
        <dbReference type="EC" id="5.6.2.2"/>
    </reaction>
</comment>
<dbReference type="AlphaFoldDB" id="A0A2M6WKR4"/>
<evidence type="ECO:0000256" key="5">
    <source>
        <dbReference type="ARBA" id="ARBA00023125"/>
    </source>
</evidence>
<name>A0A2M6WKR4_9BACT</name>
<keyword evidence="6 8" id="KW-0413">Isomerase</keyword>
<reference evidence="12" key="1">
    <citation type="submission" date="2017-09" db="EMBL/GenBank/DDBJ databases">
        <title>Depth-based differentiation of microbial function through sediment-hosted aquifers and enrichment of novel symbionts in the deep terrestrial subsurface.</title>
        <authorList>
            <person name="Probst A.J."/>
            <person name="Ladd B."/>
            <person name="Jarett J.K."/>
            <person name="Geller-Mcgrath D.E."/>
            <person name="Sieber C.M.K."/>
            <person name="Emerson J.B."/>
            <person name="Anantharaman K."/>
            <person name="Thomas B.C."/>
            <person name="Malmstrom R."/>
            <person name="Stieglmeier M."/>
            <person name="Klingl A."/>
            <person name="Woyke T."/>
            <person name="Ryan C.M."/>
            <person name="Banfield J.F."/>
        </authorList>
    </citation>
    <scope>NUCLEOTIDE SEQUENCE [LARGE SCALE GENOMIC DNA]</scope>
</reference>
<dbReference type="PROSITE" id="PS52040">
    <property type="entry name" value="TOPO_IIA"/>
    <property type="match status" value="1"/>
</dbReference>
<dbReference type="CDD" id="cd00187">
    <property type="entry name" value="TOP4c"/>
    <property type="match status" value="1"/>
</dbReference>
<comment type="similarity">
    <text evidence="2">Belongs to the type II topoisomerase GyrA/ParC subunit family.</text>
</comment>
<evidence type="ECO:0000256" key="8">
    <source>
        <dbReference type="PROSITE-ProRule" id="PRU01384"/>
    </source>
</evidence>
<evidence type="ECO:0000256" key="2">
    <source>
        <dbReference type="ARBA" id="ARBA00008263"/>
    </source>
</evidence>
<dbReference type="SMART" id="SM00434">
    <property type="entry name" value="TOP4c"/>
    <property type="match status" value="1"/>
</dbReference>
<accession>A0A2M6WKR4</accession>
<dbReference type="NCBIfam" id="NF004043">
    <property type="entry name" value="PRK05560.1"/>
    <property type="match status" value="1"/>
</dbReference>
<dbReference type="GO" id="GO:0006265">
    <property type="term" value="P:DNA topological change"/>
    <property type="evidence" value="ECO:0007669"/>
    <property type="project" value="UniProtKB-UniRule"/>
</dbReference>
<dbReference type="PANTHER" id="PTHR43493:SF5">
    <property type="entry name" value="DNA GYRASE SUBUNIT A, CHLOROPLASTIC_MITOCHONDRIAL"/>
    <property type="match status" value="1"/>
</dbReference>
<keyword evidence="9" id="KW-0175">Coiled coil</keyword>
<dbReference type="Pfam" id="PF03989">
    <property type="entry name" value="DNA_gyraseA_C"/>
    <property type="match status" value="6"/>
</dbReference>
<dbReference type="Proteomes" id="UP000229112">
    <property type="component" value="Unassembled WGS sequence"/>
</dbReference>
<dbReference type="InterPro" id="IPR013760">
    <property type="entry name" value="Topo_IIA-like_dom_sf"/>
</dbReference>
<dbReference type="InterPro" id="IPR002205">
    <property type="entry name" value="Topo_IIA_dom_A"/>
</dbReference>
<dbReference type="InterPro" id="IPR006691">
    <property type="entry name" value="GyrA/parC_rep"/>
</dbReference>
<dbReference type="GO" id="GO:0003677">
    <property type="term" value="F:DNA binding"/>
    <property type="evidence" value="ECO:0007669"/>
    <property type="project" value="UniProtKB-UniRule"/>
</dbReference>
<feature type="domain" description="Topo IIA-type catalytic" evidence="10">
    <location>
        <begin position="32"/>
        <end position="502"/>
    </location>
</feature>
<dbReference type="EMBL" id="PFAY01000002">
    <property type="protein sequence ID" value="PIT93377.1"/>
    <property type="molecule type" value="Genomic_DNA"/>
</dbReference>
<dbReference type="Gene3D" id="2.120.10.90">
    <property type="entry name" value="DNA gyrase/topoisomerase IV, subunit A, C-terminal"/>
    <property type="match status" value="1"/>
</dbReference>
<dbReference type="Gene3D" id="3.30.1360.40">
    <property type="match status" value="1"/>
</dbReference>
<dbReference type="NCBIfam" id="NF004044">
    <property type="entry name" value="PRK05561.1"/>
    <property type="match status" value="1"/>
</dbReference>
<dbReference type="Gene3D" id="1.10.268.10">
    <property type="entry name" value="Topoisomerase, domain 3"/>
    <property type="match status" value="1"/>
</dbReference>
<sequence>MEEENFKKQEITEELKDSYLAYAMSVIVARALPDVRDGLKPVQRRILWGMWETNTKSDGKFRKSADAVGYVMGTYHPHGDSSIYQTIVRMVQDFSFRYPLCLGQGNWGSIDGDEAAAHRYTETKLSKISEILLSDIEKDTVTWIDNYANTKKEPTVLPTAVPSLLLNGTAGIAVGMATNIPPHNLTEVVDATIHLAENPKAGVEELVEFIKGPDFPTGGVIYNKKDVLEAYTTGKGPITMRGVTEIKEKKGGKGFEIEITQIPYQVNKSDLIIKIAKLVTDKKIVGIRDIRDQTNKEGISVVIELKSDAAPQKIINQLYKYTDLQKNFNVNMVALAFQNGGLQPQLMSLKDILDAFLVHREEVVRKRAEYELRKAKERAHILEGLVIALSVIDKIIEVIKKSKNRDDAKVNLMKKFKLTEIQSNAILDMRLSALAALERQRVEDELKEKMKLIASLEALLKSAKKILSLIVEELKEIKEKYGDARKTKVVSGGLKDFSDEDLTPKEETIITMSKSGNIKRIAPSSFKIQNRGGKGLIGSDVSDEDFLTELIYTNTHDNILFFTDQGRVFQSKVYEIPQASRTAKGKPIHNFLDIPLEESVNAVITFPSDEKEQKGKFLVMATCDGVIKKTPLSDFNHIRKSGIVALKLKKGDILNWVSLSGGSDEIMMITQQGQSIRFKESNVRAMGRSASGVMGMRLKKTDKVSSMNIVNTSDDKKKNLLVVMSNGYGKQTPLNQYKVQNRGGSGIKTANVTKKTGIVMDARVICEEEELIALSAKGQIIRTDISSVRTAGRATQGVRIMNVAGNDSLIGVICF</sequence>
<evidence type="ECO:0000256" key="4">
    <source>
        <dbReference type="ARBA" id="ARBA00023029"/>
    </source>
</evidence>
<dbReference type="FunFam" id="1.10.268.10:FF:000001">
    <property type="entry name" value="DNA gyrase subunit A"/>
    <property type="match status" value="1"/>
</dbReference>
<dbReference type="PANTHER" id="PTHR43493">
    <property type="entry name" value="DNA GYRASE/TOPOISOMERASE SUBUNIT A"/>
    <property type="match status" value="1"/>
</dbReference>
<proteinExistence type="inferred from homology"/>
<dbReference type="InterPro" id="IPR035516">
    <property type="entry name" value="Gyrase/topoIV_suA_C"/>
</dbReference>
<feature type="active site" description="O-(5'-phospho-DNA)-tyrosine intermediate" evidence="8">
    <location>
        <position position="120"/>
    </location>
</feature>